<evidence type="ECO:0000256" key="1">
    <source>
        <dbReference type="SAM" id="MobiDB-lite"/>
    </source>
</evidence>
<sequence>MTKKLEELLNMAPSDGSTDVLPDEIEPAKSLEVVEKVEKELQAV</sequence>
<proteinExistence type="predicted"/>
<dbReference type="EMBL" id="UINC01033988">
    <property type="protein sequence ID" value="SVB24123.1"/>
    <property type="molecule type" value="Genomic_DNA"/>
</dbReference>
<organism evidence="2">
    <name type="scientific">marine metagenome</name>
    <dbReference type="NCBI Taxonomy" id="408172"/>
    <lineage>
        <taxon>unclassified sequences</taxon>
        <taxon>metagenomes</taxon>
        <taxon>ecological metagenomes</taxon>
    </lineage>
</organism>
<evidence type="ECO:0000313" key="2">
    <source>
        <dbReference type="EMBL" id="SVB24123.1"/>
    </source>
</evidence>
<gene>
    <name evidence="2" type="ORF">METZ01_LOCUS176977</name>
</gene>
<reference evidence="2" key="1">
    <citation type="submission" date="2018-05" db="EMBL/GenBank/DDBJ databases">
        <authorList>
            <person name="Lanie J.A."/>
            <person name="Ng W.-L."/>
            <person name="Kazmierczak K.M."/>
            <person name="Andrzejewski T.M."/>
            <person name="Davidsen T.M."/>
            <person name="Wayne K.J."/>
            <person name="Tettelin H."/>
            <person name="Glass J.I."/>
            <person name="Rusch D."/>
            <person name="Podicherti R."/>
            <person name="Tsui H.-C.T."/>
            <person name="Winkler M.E."/>
        </authorList>
    </citation>
    <scope>NUCLEOTIDE SEQUENCE</scope>
</reference>
<protein>
    <submittedName>
        <fullName evidence="2">Uncharacterized protein</fullName>
    </submittedName>
</protein>
<dbReference type="AlphaFoldDB" id="A0A382CFI8"/>
<feature type="non-terminal residue" evidence="2">
    <location>
        <position position="44"/>
    </location>
</feature>
<accession>A0A382CFI8</accession>
<feature type="region of interest" description="Disordered" evidence="1">
    <location>
        <begin position="1"/>
        <end position="22"/>
    </location>
</feature>
<name>A0A382CFI8_9ZZZZ</name>